<evidence type="ECO:0000259" key="4">
    <source>
        <dbReference type="Pfam" id="PF01168"/>
    </source>
</evidence>
<dbReference type="Gene3D" id="3.20.20.10">
    <property type="entry name" value="Alanine racemase"/>
    <property type="match status" value="1"/>
</dbReference>
<evidence type="ECO:0000313" key="6">
    <source>
        <dbReference type="Proteomes" id="UP000778797"/>
    </source>
</evidence>
<evidence type="ECO:0000256" key="3">
    <source>
        <dbReference type="ARBA" id="ARBA00023235"/>
    </source>
</evidence>
<proteinExistence type="predicted"/>
<dbReference type="InterPro" id="IPR001608">
    <property type="entry name" value="Ala_racemase_N"/>
</dbReference>
<feature type="domain" description="Alanine racemase N-terminal" evidence="4">
    <location>
        <begin position="8"/>
        <end position="226"/>
    </location>
</feature>
<accession>A0ABS8EK65</accession>
<organism evidence="5 6">
    <name type="scientific">Winogradskyella immobilis</name>
    <dbReference type="NCBI Taxonomy" id="2816852"/>
    <lineage>
        <taxon>Bacteria</taxon>
        <taxon>Pseudomonadati</taxon>
        <taxon>Bacteroidota</taxon>
        <taxon>Flavobacteriia</taxon>
        <taxon>Flavobacteriales</taxon>
        <taxon>Flavobacteriaceae</taxon>
        <taxon>Winogradskyella</taxon>
    </lineage>
</organism>
<comment type="cofactor">
    <cofactor evidence="1">
        <name>pyridoxal 5'-phosphate</name>
        <dbReference type="ChEBI" id="CHEBI:597326"/>
    </cofactor>
</comment>
<dbReference type="RefSeq" id="WP_227476062.1">
    <property type="nucleotide sequence ID" value="NZ_JAFMPT010000003.1"/>
</dbReference>
<evidence type="ECO:0000256" key="2">
    <source>
        <dbReference type="ARBA" id="ARBA00022898"/>
    </source>
</evidence>
<keyword evidence="6" id="KW-1185">Reference proteome</keyword>
<dbReference type="InterPro" id="IPR029066">
    <property type="entry name" value="PLP-binding_barrel"/>
</dbReference>
<sequence>MKLPRIDIDIGKIAHNIQQLKKLYGSKGIQITGVTKVIGGNPLIASILVKKDIKILADSRIENIVKMRKAGVQAKYLLLRTPALSQVEEVVIYTDISLNSELIVLKELSKYAIRNQIIHKVVLMVELGDLREGIMPLEINNTVKEVLLLKGLSLIGIGSNLACFGGIGPDASKMSKLSSIAIHLEKKFKIKLTIISGGNSANYHWFKSSKNVGRINNLRLGESIFLGREALCRKPIPKLFTDIFTLVVEVIESKIKPSKPYGKVFQNANGKIKKFKKKGLMNRAILAIGGQDVDVSGITPRQNIDILGGSSDHIVIDNTKLNLKVGDTVEFDLNYSALLRVLNSSYITKNTINFNECKSVLQSS</sequence>
<reference evidence="6" key="2">
    <citation type="submission" date="2023-07" db="EMBL/GenBank/DDBJ databases">
        <title>Genome of Winogradskyella sp. E313.</title>
        <authorList>
            <person name="Zhou Y."/>
        </authorList>
    </citation>
    <scope>NUCLEOTIDE SEQUENCE [LARGE SCALE GENOMIC DNA]</scope>
    <source>
        <strain evidence="6">E313</strain>
    </source>
</reference>
<dbReference type="Pfam" id="PF01168">
    <property type="entry name" value="Ala_racemase_N"/>
    <property type="match status" value="1"/>
</dbReference>
<evidence type="ECO:0000313" key="5">
    <source>
        <dbReference type="EMBL" id="MCC1483609.1"/>
    </source>
</evidence>
<keyword evidence="2" id="KW-0663">Pyridoxal phosphate</keyword>
<evidence type="ECO:0000256" key="1">
    <source>
        <dbReference type="ARBA" id="ARBA00001933"/>
    </source>
</evidence>
<reference evidence="6" key="1">
    <citation type="submission" date="2021-03" db="EMBL/GenBank/DDBJ databases">
        <title>Genome of Cognatishimia sp. F0-27.</title>
        <authorList>
            <person name="Ping X."/>
        </authorList>
    </citation>
    <scope>NUCLEOTIDE SEQUENCE [LARGE SCALE GENOMIC DNA]</scope>
    <source>
        <strain evidence="6">E313</strain>
    </source>
</reference>
<name>A0ABS8EK65_9FLAO</name>
<dbReference type="InterPro" id="IPR000821">
    <property type="entry name" value="Ala_racemase"/>
</dbReference>
<dbReference type="PANTHER" id="PTHR30511:SF3">
    <property type="entry name" value="LYSINE RACEMASE"/>
    <property type="match status" value="1"/>
</dbReference>
<gene>
    <name evidence="5" type="ORF">J1C55_03315</name>
</gene>
<dbReference type="Proteomes" id="UP000778797">
    <property type="component" value="Unassembled WGS sequence"/>
</dbReference>
<comment type="caution">
    <text evidence="5">The sequence shown here is derived from an EMBL/GenBank/DDBJ whole genome shotgun (WGS) entry which is preliminary data.</text>
</comment>
<dbReference type="SUPFAM" id="SSF51419">
    <property type="entry name" value="PLP-binding barrel"/>
    <property type="match status" value="1"/>
</dbReference>
<dbReference type="CDD" id="cd06815">
    <property type="entry name" value="PLPDE_III_AR_like_1"/>
    <property type="match status" value="1"/>
</dbReference>
<keyword evidence="3" id="KW-0413">Isomerase</keyword>
<dbReference type="EMBL" id="JAFMPT010000003">
    <property type="protein sequence ID" value="MCC1483609.1"/>
    <property type="molecule type" value="Genomic_DNA"/>
</dbReference>
<protein>
    <submittedName>
        <fullName evidence="5">Alanine/ornithine racemase family PLP-dependent enzyme</fullName>
    </submittedName>
</protein>
<dbReference type="PANTHER" id="PTHR30511">
    <property type="entry name" value="ALANINE RACEMASE"/>
    <property type="match status" value="1"/>
</dbReference>